<comment type="caution">
    <text evidence="2">The sequence shown here is derived from an EMBL/GenBank/DDBJ whole genome shotgun (WGS) entry which is preliminary data.</text>
</comment>
<evidence type="ECO:0000256" key="1">
    <source>
        <dbReference type="SAM" id="MobiDB-lite"/>
    </source>
</evidence>
<evidence type="ECO:0000313" key="2">
    <source>
        <dbReference type="EMBL" id="MCB5181783.1"/>
    </source>
</evidence>
<protein>
    <submittedName>
        <fullName evidence="2">Uncharacterized protein</fullName>
    </submittedName>
</protein>
<dbReference type="Proteomes" id="UP001199054">
    <property type="component" value="Unassembled WGS sequence"/>
</dbReference>
<evidence type="ECO:0000313" key="3">
    <source>
        <dbReference type="Proteomes" id="UP001199054"/>
    </source>
</evidence>
<proteinExistence type="predicted"/>
<accession>A0ABS8BAX4</accession>
<keyword evidence="3" id="KW-1185">Reference proteome</keyword>
<dbReference type="RefSeq" id="WP_226728870.1">
    <property type="nucleotide sequence ID" value="NZ_JAJAUY010000090.1"/>
</dbReference>
<reference evidence="2 3" key="1">
    <citation type="submission" date="2021-10" db="EMBL/GenBank/DDBJ databases">
        <title>Streptomyces sp. strain SMC 277, a novel streptomycete isolated from soil.</title>
        <authorList>
            <person name="Chanama M."/>
        </authorList>
    </citation>
    <scope>NUCLEOTIDE SEQUENCE [LARGE SCALE GENOMIC DNA]</scope>
    <source>
        <strain evidence="2 3">SMC 277</strain>
    </source>
</reference>
<feature type="region of interest" description="Disordered" evidence="1">
    <location>
        <begin position="21"/>
        <end position="43"/>
    </location>
</feature>
<dbReference type="EMBL" id="JAJAUY010000090">
    <property type="protein sequence ID" value="MCB5181783.1"/>
    <property type="molecule type" value="Genomic_DNA"/>
</dbReference>
<organism evidence="2 3">
    <name type="scientific">Streptomyces antimicrobicus</name>
    <dbReference type="NCBI Taxonomy" id="2883108"/>
    <lineage>
        <taxon>Bacteria</taxon>
        <taxon>Bacillati</taxon>
        <taxon>Actinomycetota</taxon>
        <taxon>Actinomycetes</taxon>
        <taxon>Kitasatosporales</taxon>
        <taxon>Streptomycetaceae</taxon>
        <taxon>Streptomyces</taxon>
    </lineage>
</organism>
<sequence length="144" mass="15427">MSFEAEWSSARASAGTNVSMRLNQAAPDPGGGGGGAGKPDLKIEDDHIGAIGSAAFTLHNRLQKDGDHARVATFDASIALTNHNFTSGSALLQVHDRWNSQLHVLVAACANISNHCDYTVAHHDHEERKLVTDINASKINEYLK</sequence>
<name>A0ABS8BAX4_9ACTN</name>
<gene>
    <name evidence="2" type="ORF">LG632_20675</name>
</gene>